<proteinExistence type="predicted"/>
<feature type="region of interest" description="Disordered" evidence="1">
    <location>
        <begin position="1"/>
        <end position="83"/>
    </location>
</feature>
<feature type="compositionally biased region" description="Basic and acidic residues" evidence="1">
    <location>
        <begin position="1"/>
        <end position="10"/>
    </location>
</feature>
<accession>A0AAD3SPA1</accession>
<keyword evidence="3" id="KW-1185">Reference proteome</keyword>
<protein>
    <submittedName>
        <fullName evidence="2">Uncharacterized protein</fullName>
    </submittedName>
</protein>
<evidence type="ECO:0000256" key="1">
    <source>
        <dbReference type="SAM" id="MobiDB-lite"/>
    </source>
</evidence>
<organism evidence="2 3">
    <name type="scientific">Nepenthes gracilis</name>
    <name type="common">Slender pitcher plant</name>
    <dbReference type="NCBI Taxonomy" id="150966"/>
    <lineage>
        <taxon>Eukaryota</taxon>
        <taxon>Viridiplantae</taxon>
        <taxon>Streptophyta</taxon>
        <taxon>Embryophyta</taxon>
        <taxon>Tracheophyta</taxon>
        <taxon>Spermatophyta</taxon>
        <taxon>Magnoliopsida</taxon>
        <taxon>eudicotyledons</taxon>
        <taxon>Gunneridae</taxon>
        <taxon>Pentapetalae</taxon>
        <taxon>Caryophyllales</taxon>
        <taxon>Nepenthaceae</taxon>
        <taxon>Nepenthes</taxon>
    </lineage>
</organism>
<comment type="caution">
    <text evidence="2">The sequence shown here is derived from an EMBL/GenBank/DDBJ whole genome shotgun (WGS) entry which is preliminary data.</text>
</comment>
<dbReference type="AlphaFoldDB" id="A0AAD3SPA1"/>
<evidence type="ECO:0000313" key="3">
    <source>
        <dbReference type="Proteomes" id="UP001279734"/>
    </source>
</evidence>
<gene>
    <name evidence="2" type="ORF">Nepgr_015857</name>
</gene>
<reference evidence="2" key="1">
    <citation type="submission" date="2023-05" db="EMBL/GenBank/DDBJ databases">
        <title>Nepenthes gracilis genome sequencing.</title>
        <authorList>
            <person name="Fukushima K."/>
        </authorList>
    </citation>
    <scope>NUCLEOTIDE SEQUENCE</scope>
    <source>
        <strain evidence="2">SING2019-196</strain>
    </source>
</reference>
<name>A0AAD3SPA1_NEPGR</name>
<evidence type="ECO:0000313" key="2">
    <source>
        <dbReference type="EMBL" id="GMH14016.1"/>
    </source>
</evidence>
<sequence length="83" mass="8869">MAGERRRTSETNEQAAKGSTGKESGKGGGQRIHGALGREAGVEKRSGKSGMGGDRCHGRRQGRKEAGRQNFKIGKKMNSAERI</sequence>
<dbReference type="EMBL" id="BSYO01000013">
    <property type="protein sequence ID" value="GMH14016.1"/>
    <property type="molecule type" value="Genomic_DNA"/>
</dbReference>
<dbReference type="Proteomes" id="UP001279734">
    <property type="component" value="Unassembled WGS sequence"/>
</dbReference>